<evidence type="ECO:0000313" key="3">
    <source>
        <dbReference type="EMBL" id="CAD8053445.1"/>
    </source>
</evidence>
<dbReference type="AlphaFoldDB" id="A0A8S1KHI5"/>
<proteinExistence type="predicted"/>
<keyword evidence="4" id="KW-1185">Reference proteome</keyword>
<feature type="domain" description="Letm1 RBD" evidence="2">
    <location>
        <begin position="74"/>
        <end position="208"/>
    </location>
</feature>
<gene>
    <name evidence="3" type="ORF">PSON_ATCC_30995.1.T0070346</name>
</gene>
<keyword evidence="1" id="KW-1133">Transmembrane helix</keyword>
<dbReference type="EMBL" id="CAJJDN010000007">
    <property type="protein sequence ID" value="CAD8053445.1"/>
    <property type="molecule type" value="Genomic_DNA"/>
</dbReference>
<dbReference type="OrthoDB" id="301942at2759"/>
<comment type="caution">
    <text evidence="3">The sequence shown here is derived from an EMBL/GenBank/DDBJ whole genome shotgun (WGS) entry which is preliminary data.</text>
</comment>
<evidence type="ECO:0000259" key="2">
    <source>
        <dbReference type="Pfam" id="PF07766"/>
    </source>
</evidence>
<dbReference type="InterPro" id="IPR033122">
    <property type="entry name" value="LETM1-like_RBD"/>
</dbReference>
<feature type="transmembrane region" description="Helical" evidence="1">
    <location>
        <begin position="81"/>
        <end position="101"/>
    </location>
</feature>
<dbReference type="GO" id="GO:0043022">
    <property type="term" value="F:ribosome binding"/>
    <property type="evidence" value="ECO:0007669"/>
    <property type="project" value="InterPro"/>
</dbReference>
<sequence>MFKNFRKLQFQVLNYNKIVTISEPKTYIDKIKVGSQLFIGTLKYGIKSCYTDYKLIKSFGDQFTAYQLYLKFHVDRELLKVFPFLFLFILPGAVAYLPVYASLFPNAIPTQFLFEDQYQQRQTNKLKQQKIASKILFQQQKIITTFANPNQLKELFILKKGLYESQFNTKNLNSDQLYLICQHFQMEYISLLNVPNKIYHFIFNIHNYCYNFYHYVINSNKRKLYQDPYKIINIGRPFFIEFLRQKLLIYQLEQYFQYINAQDLMFDFQDRNYKKYAIERGLSTEKISLESYNSDWVRFTQQSQQTITQKIWFSILYSQLE</sequence>
<dbReference type="Pfam" id="PF07766">
    <property type="entry name" value="LETM1_RBD"/>
    <property type="match status" value="1"/>
</dbReference>
<name>A0A8S1KHI5_9CILI</name>
<protein>
    <recommendedName>
        <fullName evidence="2">Letm1 RBD domain-containing protein</fullName>
    </recommendedName>
</protein>
<dbReference type="Proteomes" id="UP000692954">
    <property type="component" value="Unassembled WGS sequence"/>
</dbReference>
<evidence type="ECO:0000256" key="1">
    <source>
        <dbReference type="SAM" id="Phobius"/>
    </source>
</evidence>
<reference evidence="3" key="1">
    <citation type="submission" date="2021-01" db="EMBL/GenBank/DDBJ databases">
        <authorList>
            <consortium name="Genoscope - CEA"/>
            <person name="William W."/>
        </authorList>
    </citation>
    <scope>NUCLEOTIDE SEQUENCE</scope>
</reference>
<organism evidence="3 4">
    <name type="scientific">Paramecium sonneborni</name>
    <dbReference type="NCBI Taxonomy" id="65129"/>
    <lineage>
        <taxon>Eukaryota</taxon>
        <taxon>Sar</taxon>
        <taxon>Alveolata</taxon>
        <taxon>Ciliophora</taxon>
        <taxon>Intramacronucleata</taxon>
        <taxon>Oligohymenophorea</taxon>
        <taxon>Peniculida</taxon>
        <taxon>Parameciidae</taxon>
        <taxon>Paramecium</taxon>
    </lineage>
</organism>
<keyword evidence="1" id="KW-0472">Membrane</keyword>
<keyword evidence="1" id="KW-0812">Transmembrane</keyword>
<accession>A0A8S1KHI5</accession>
<evidence type="ECO:0000313" key="4">
    <source>
        <dbReference type="Proteomes" id="UP000692954"/>
    </source>
</evidence>